<evidence type="ECO:0000256" key="2">
    <source>
        <dbReference type="ARBA" id="ARBA00007719"/>
    </source>
</evidence>
<dbReference type="PANTHER" id="PTHR13072:SF0">
    <property type="entry name" value="DYNACTIN SUBUNIT 6"/>
    <property type="match status" value="1"/>
</dbReference>
<keyword evidence="5" id="KW-0206">Cytoskeleton</keyword>
<dbReference type="GO" id="GO:0070840">
    <property type="term" value="F:dynein complex binding"/>
    <property type="evidence" value="ECO:0007669"/>
    <property type="project" value="TreeGrafter"/>
</dbReference>
<evidence type="ECO:0000313" key="8">
    <source>
        <dbReference type="WBParaSite" id="TCONS_00010953.p1"/>
    </source>
</evidence>
<dbReference type="InterPro" id="IPR011004">
    <property type="entry name" value="Trimer_LpxA-like_sf"/>
</dbReference>
<dbReference type="InterPro" id="IPR027777">
    <property type="entry name" value="DCTN6"/>
</dbReference>
<evidence type="ECO:0000256" key="5">
    <source>
        <dbReference type="ARBA" id="ARBA00023212"/>
    </source>
</evidence>
<keyword evidence="7" id="KW-1185">Reference proteome</keyword>
<dbReference type="WBParaSite" id="TCONS_00010953.p1">
    <property type="protein sequence ID" value="TCONS_00010953.p1"/>
    <property type="gene ID" value="XLOC_004830"/>
</dbReference>
<evidence type="ECO:0000256" key="3">
    <source>
        <dbReference type="ARBA" id="ARBA00016573"/>
    </source>
</evidence>
<dbReference type="Proteomes" id="UP000035681">
    <property type="component" value="Unplaced"/>
</dbReference>
<comment type="function">
    <text evidence="6">Part of the dynactin complex that activates the molecular motor dynein for ultra-processive transport along microtubules.</text>
</comment>
<dbReference type="AlphaFoldDB" id="A0AAF5DGL1"/>
<evidence type="ECO:0000256" key="1">
    <source>
        <dbReference type="ARBA" id="ARBA00004245"/>
    </source>
</evidence>
<evidence type="ECO:0000313" key="7">
    <source>
        <dbReference type="Proteomes" id="UP000035681"/>
    </source>
</evidence>
<dbReference type="SUPFAM" id="SSF51161">
    <property type="entry name" value="Trimeric LpxA-like enzymes"/>
    <property type="match status" value="1"/>
</dbReference>
<sequence length="185" mass="20735">EHFSLLLNKNNPKQKNITIQNIGLTSFLYKNKAMSKSKLIIHENSQVLEKSIFKGEITIGDSTVIQPLASILATNGPIIIGEKNIIEEFVIIENLNENGEPLIIGDKNTFEVQSTFRVDKNVTITDFCSIGTGCIVPEGEELQPQTVVFGKNSDKRIGCEKSQNTEDELDFLLKVFPKYHKILKN</sequence>
<dbReference type="Gene3D" id="2.160.10.10">
    <property type="entry name" value="Hexapeptide repeat proteins"/>
    <property type="match status" value="1"/>
</dbReference>
<accession>A0AAF5DGL1</accession>
<protein>
    <recommendedName>
        <fullName evidence="3">Dynactin subunit 6</fullName>
    </recommendedName>
</protein>
<dbReference type="GO" id="GO:0005869">
    <property type="term" value="C:dynactin complex"/>
    <property type="evidence" value="ECO:0007669"/>
    <property type="project" value="InterPro"/>
</dbReference>
<organism evidence="7 8">
    <name type="scientific">Strongyloides stercoralis</name>
    <name type="common">Threadworm</name>
    <dbReference type="NCBI Taxonomy" id="6248"/>
    <lineage>
        <taxon>Eukaryota</taxon>
        <taxon>Metazoa</taxon>
        <taxon>Ecdysozoa</taxon>
        <taxon>Nematoda</taxon>
        <taxon>Chromadorea</taxon>
        <taxon>Rhabditida</taxon>
        <taxon>Tylenchina</taxon>
        <taxon>Panagrolaimomorpha</taxon>
        <taxon>Strongyloidoidea</taxon>
        <taxon>Strongyloididae</taxon>
        <taxon>Strongyloides</taxon>
    </lineage>
</organism>
<evidence type="ECO:0000256" key="6">
    <source>
        <dbReference type="ARBA" id="ARBA00034687"/>
    </source>
</evidence>
<reference evidence="8" key="1">
    <citation type="submission" date="2024-02" db="UniProtKB">
        <authorList>
            <consortium name="WormBaseParasite"/>
        </authorList>
    </citation>
    <scope>IDENTIFICATION</scope>
</reference>
<keyword evidence="4" id="KW-0963">Cytoplasm</keyword>
<comment type="similarity">
    <text evidence="2">Belongs to the dynactin subunits 5/6 family. Dynactin subunit 6 subfamily.</text>
</comment>
<dbReference type="PANTHER" id="PTHR13072">
    <property type="entry name" value="DYNACTIN 6"/>
    <property type="match status" value="1"/>
</dbReference>
<proteinExistence type="inferred from homology"/>
<name>A0AAF5DGL1_STRER</name>
<dbReference type="GO" id="GO:0007052">
    <property type="term" value="P:mitotic spindle organization"/>
    <property type="evidence" value="ECO:0007669"/>
    <property type="project" value="TreeGrafter"/>
</dbReference>
<evidence type="ECO:0000256" key="4">
    <source>
        <dbReference type="ARBA" id="ARBA00022490"/>
    </source>
</evidence>
<comment type="subcellular location">
    <subcellularLocation>
        <location evidence="1">Cytoplasm</location>
        <location evidence="1">Cytoskeleton</location>
    </subcellularLocation>
</comment>